<keyword evidence="1" id="KW-0175">Coiled coil</keyword>
<dbReference type="PANTHER" id="PTHR43065">
    <property type="entry name" value="SENSOR HISTIDINE KINASE"/>
    <property type="match status" value="1"/>
</dbReference>
<dbReference type="InterPro" id="IPR036890">
    <property type="entry name" value="HATPase_C_sf"/>
</dbReference>
<dbReference type="PANTHER" id="PTHR43065:SF23">
    <property type="entry name" value="SENSOR HISTIDINE KINASE PDTAS"/>
    <property type="match status" value="1"/>
</dbReference>
<dbReference type="PROSITE" id="PS50109">
    <property type="entry name" value="HIS_KIN"/>
    <property type="match status" value="1"/>
</dbReference>
<feature type="transmembrane region" description="Helical" evidence="2">
    <location>
        <begin position="195"/>
        <end position="216"/>
    </location>
</feature>
<dbReference type="Pfam" id="PF07568">
    <property type="entry name" value="HisKA_2"/>
    <property type="match status" value="1"/>
</dbReference>
<accession>A0A8T5ULB5</accession>
<reference evidence="5" key="1">
    <citation type="journal article" date="2022" name="Microbiol. Resour. Announc.">
        <title>Draft Genome Sequence of a Methanogenic Archaeon from West Spitsbergen Permafrost.</title>
        <authorList>
            <person name="Trubitsyn V."/>
            <person name="Rivkina E."/>
            <person name="Shcherbakova V."/>
        </authorList>
    </citation>
    <scope>NUCLEOTIDE SEQUENCE [LARGE SCALE GENOMIC DNA]</scope>
    <source>
        <strain evidence="5">VT</strain>
    </source>
</reference>
<evidence type="ECO:0000313" key="4">
    <source>
        <dbReference type="EMBL" id="MBZ2164632.1"/>
    </source>
</evidence>
<dbReference type="SMART" id="SM00387">
    <property type="entry name" value="HATPase_c"/>
    <property type="match status" value="1"/>
</dbReference>
<sequence>MQTKRNTMNMRSIAQISAIIVFLIGFLTLIEYLFAINLGIDQILFKELPDALYASSPNRMALAVAVAFILIGSSLLFLSRNTPKTVNWSQIIALITVFVVALPLIGFLYGSPQLYYIPNFTGVAIYAVLLLLWTSLSILFARPDQGLVSNLTSNQLGSYFTQRILPILIIFTIIIGFITYLGVKAGLYDPSFGLSILILSTLIIYTIIFLWFAITLNKTDFERDKAEEQLKENLDNLEITVKKRTNELTNANVLLKEEIKERENMEKEIKTSLEEKEMLLKEIHHRVKNNLMIISSLLNLQSGYIKDKESQVIFKESQNRARSMALIHERLYQSTDLKRIDFGEYITSLSNELFHTYVADPSLIKLKINVDDIFLDINTAIPLGLIVNELITNSLKHAFPDGMNGEIVIDFHPLDAHYEFTVIDNGIGFPEDLDYKNNESLGLQLVNSLTDQIDGEIELDRNNGTEFKITFKDLDYNG</sequence>
<feature type="domain" description="Histidine kinase" evidence="3">
    <location>
        <begin position="282"/>
        <end position="475"/>
    </location>
</feature>
<dbReference type="SUPFAM" id="SSF103473">
    <property type="entry name" value="MFS general substrate transporter"/>
    <property type="match status" value="1"/>
</dbReference>
<protein>
    <recommendedName>
        <fullName evidence="3">Histidine kinase domain-containing protein</fullName>
    </recommendedName>
</protein>
<keyword evidence="2" id="KW-0812">Transmembrane</keyword>
<feature type="transmembrane region" description="Helical" evidence="2">
    <location>
        <begin position="91"/>
        <end position="111"/>
    </location>
</feature>
<feature type="transmembrane region" description="Helical" evidence="2">
    <location>
        <begin position="123"/>
        <end position="143"/>
    </location>
</feature>
<keyword evidence="2" id="KW-1133">Transmembrane helix</keyword>
<name>A0A8T5ULB5_9EURY</name>
<dbReference type="Pfam" id="PF02518">
    <property type="entry name" value="HATPase_c"/>
    <property type="match status" value="1"/>
</dbReference>
<dbReference type="Gene3D" id="3.30.565.10">
    <property type="entry name" value="Histidine kinase-like ATPase, C-terminal domain"/>
    <property type="match status" value="1"/>
</dbReference>
<evidence type="ECO:0000256" key="1">
    <source>
        <dbReference type="SAM" id="Coils"/>
    </source>
</evidence>
<feature type="coiled-coil region" evidence="1">
    <location>
        <begin position="223"/>
        <end position="282"/>
    </location>
</feature>
<evidence type="ECO:0000259" key="3">
    <source>
        <dbReference type="PROSITE" id="PS50109"/>
    </source>
</evidence>
<feature type="transmembrane region" description="Helical" evidence="2">
    <location>
        <begin position="12"/>
        <end position="40"/>
    </location>
</feature>
<dbReference type="Proteomes" id="UP000825933">
    <property type="component" value="Unassembled WGS sequence"/>
</dbReference>
<organism evidence="4 5">
    <name type="scientific">Methanobacterium spitsbergense</name>
    <dbReference type="NCBI Taxonomy" id="2874285"/>
    <lineage>
        <taxon>Archaea</taxon>
        <taxon>Methanobacteriati</taxon>
        <taxon>Methanobacteriota</taxon>
        <taxon>Methanomada group</taxon>
        <taxon>Methanobacteria</taxon>
        <taxon>Methanobacteriales</taxon>
        <taxon>Methanobacteriaceae</taxon>
        <taxon>Methanobacterium</taxon>
    </lineage>
</organism>
<keyword evidence="2" id="KW-0472">Membrane</keyword>
<evidence type="ECO:0000313" key="5">
    <source>
        <dbReference type="Proteomes" id="UP000825933"/>
    </source>
</evidence>
<keyword evidence="5" id="KW-1185">Reference proteome</keyword>
<dbReference type="InterPro" id="IPR011495">
    <property type="entry name" value="Sig_transdc_His_kin_sub2_dim/P"/>
</dbReference>
<dbReference type="Gene3D" id="3.30.450.20">
    <property type="entry name" value="PAS domain"/>
    <property type="match status" value="1"/>
</dbReference>
<gene>
    <name evidence="4" type="ORF">K8N75_00995</name>
</gene>
<comment type="caution">
    <text evidence="4">The sequence shown here is derived from an EMBL/GenBank/DDBJ whole genome shotgun (WGS) entry which is preliminary data.</text>
</comment>
<dbReference type="InterPro" id="IPR003594">
    <property type="entry name" value="HATPase_dom"/>
</dbReference>
<dbReference type="EMBL" id="JAIOUQ010000002">
    <property type="protein sequence ID" value="MBZ2164632.1"/>
    <property type="molecule type" value="Genomic_DNA"/>
</dbReference>
<feature type="transmembrane region" description="Helical" evidence="2">
    <location>
        <begin position="60"/>
        <end position="79"/>
    </location>
</feature>
<feature type="transmembrane region" description="Helical" evidence="2">
    <location>
        <begin position="164"/>
        <end position="183"/>
    </location>
</feature>
<dbReference type="SUPFAM" id="SSF55874">
    <property type="entry name" value="ATPase domain of HSP90 chaperone/DNA topoisomerase II/histidine kinase"/>
    <property type="match status" value="1"/>
</dbReference>
<dbReference type="InterPro" id="IPR036259">
    <property type="entry name" value="MFS_trans_sf"/>
</dbReference>
<dbReference type="AlphaFoldDB" id="A0A8T5ULB5"/>
<evidence type="ECO:0000256" key="2">
    <source>
        <dbReference type="SAM" id="Phobius"/>
    </source>
</evidence>
<proteinExistence type="predicted"/>
<dbReference type="InterPro" id="IPR005467">
    <property type="entry name" value="His_kinase_dom"/>
</dbReference>